<accession>A0ACB9BA83</accession>
<keyword evidence="2" id="KW-1185">Reference proteome</keyword>
<gene>
    <name evidence="1" type="ORF">L6452_20012</name>
</gene>
<dbReference type="EMBL" id="CM042052">
    <property type="protein sequence ID" value="KAI3719120.1"/>
    <property type="molecule type" value="Genomic_DNA"/>
</dbReference>
<name>A0ACB9BA83_ARCLA</name>
<comment type="caution">
    <text evidence="1">The sequence shown here is derived from an EMBL/GenBank/DDBJ whole genome shotgun (WGS) entry which is preliminary data.</text>
</comment>
<sequence>MKQIARRLPVRRSGRRPATTIEPHVAAEPTTAAETFAAETPSGVDTTIASTNAENPSSSPNKTSTTTTEKNPPSTTDVPPPQTTETQKPPVKKTSSEPLIEGKIPQDQAVTHSIPTALDDSRLLDALHGSSCHGYWARLLLKMWAADF</sequence>
<evidence type="ECO:0000313" key="1">
    <source>
        <dbReference type="EMBL" id="KAI3719120.1"/>
    </source>
</evidence>
<dbReference type="Proteomes" id="UP001055879">
    <property type="component" value="Linkage Group LG06"/>
</dbReference>
<organism evidence="1 2">
    <name type="scientific">Arctium lappa</name>
    <name type="common">Greater burdock</name>
    <name type="synonym">Lappa major</name>
    <dbReference type="NCBI Taxonomy" id="4217"/>
    <lineage>
        <taxon>Eukaryota</taxon>
        <taxon>Viridiplantae</taxon>
        <taxon>Streptophyta</taxon>
        <taxon>Embryophyta</taxon>
        <taxon>Tracheophyta</taxon>
        <taxon>Spermatophyta</taxon>
        <taxon>Magnoliopsida</taxon>
        <taxon>eudicotyledons</taxon>
        <taxon>Gunneridae</taxon>
        <taxon>Pentapetalae</taxon>
        <taxon>asterids</taxon>
        <taxon>campanulids</taxon>
        <taxon>Asterales</taxon>
        <taxon>Asteraceae</taxon>
        <taxon>Carduoideae</taxon>
        <taxon>Cardueae</taxon>
        <taxon>Arctiinae</taxon>
        <taxon>Arctium</taxon>
    </lineage>
</organism>
<proteinExistence type="predicted"/>
<evidence type="ECO:0000313" key="2">
    <source>
        <dbReference type="Proteomes" id="UP001055879"/>
    </source>
</evidence>
<reference evidence="2" key="1">
    <citation type="journal article" date="2022" name="Mol. Ecol. Resour.">
        <title>The genomes of chicory, endive, great burdock and yacon provide insights into Asteraceae palaeo-polyploidization history and plant inulin production.</title>
        <authorList>
            <person name="Fan W."/>
            <person name="Wang S."/>
            <person name="Wang H."/>
            <person name="Wang A."/>
            <person name="Jiang F."/>
            <person name="Liu H."/>
            <person name="Zhao H."/>
            <person name="Xu D."/>
            <person name="Zhang Y."/>
        </authorList>
    </citation>
    <scope>NUCLEOTIDE SEQUENCE [LARGE SCALE GENOMIC DNA]</scope>
    <source>
        <strain evidence="2">cv. Niubang</strain>
    </source>
</reference>
<reference evidence="1 2" key="2">
    <citation type="journal article" date="2022" name="Mol. Ecol. Resour.">
        <title>The genomes of chicory, endive, great burdock and yacon provide insights into Asteraceae paleo-polyploidization history and plant inulin production.</title>
        <authorList>
            <person name="Fan W."/>
            <person name="Wang S."/>
            <person name="Wang H."/>
            <person name="Wang A."/>
            <person name="Jiang F."/>
            <person name="Liu H."/>
            <person name="Zhao H."/>
            <person name="Xu D."/>
            <person name="Zhang Y."/>
        </authorList>
    </citation>
    <scope>NUCLEOTIDE SEQUENCE [LARGE SCALE GENOMIC DNA]</scope>
    <source>
        <strain evidence="2">cv. Niubang</strain>
    </source>
</reference>
<protein>
    <submittedName>
        <fullName evidence="1">Uncharacterized protein</fullName>
    </submittedName>
</protein>